<protein>
    <submittedName>
        <fullName evidence="4">2-polyprenyl-6-methoxyphenol hydroxylase</fullName>
    </submittedName>
</protein>
<dbReference type="OrthoDB" id="9782160at2"/>
<dbReference type="NCBIfam" id="NF005313">
    <property type="entry name" value="PRK06847.1"/>
    <property type="match status" value="1"/>
</dbReference>
<evidence type="ECO:0000313" key="5">
    <source>
        <dbReference type="Proteomes" id="UP000188929"/>
    </source>
</evidence>
<dbReference type="AlphaFoldDB" id="A0A1V2I7P2"/>
<evidence type="ECO:0000259" key="3">
    <source>
        <dbReference type="Pfam" id="PF01494"/>
    </source>
</evidence>
<feature type="domain" description="FAD-binding" evidence="3">
    <location>
        <begin position="6"/>
        <end position="345"/>
    </location>
</feature>
<proteinExistence type="predicted"/>
<dbReference type="GO" id="GO:0004497">
    <property type="term" value="F:monooxygenase activity"/>
    <property type="evidence" value="ECO:0007669"/>
    <property type="project" value="UniProtKB-KW"/>
</dbReference>
<dbReference type="PRINTS" id="PR00420">
    <property type="entry name" value="RNGMNOXGNASE"/>
</dbReference>
<dbReference type="PANTHER" id="PTHR13789">
    <property type="entry name" value="MONOOXYGENASE"/>
    <property type="match status" value="1"/>
</dbReference>
<sequence length="376" mass="39935">MPAVSNVLVVGGGLSGTAAAILLAEAGVAVDLAEINPAVSALGSGITLQGNALRVLRQLGVLDECTAAGYPFSKFVVRIPDQRATVVAEMDDLPFGGPDLPSTMGMYRPNLARILVSRAERAGVSFRFSTSVEALAQDDSGVDVRFADGSSGRYDVVVGADGVRSSTRRLVGIDLETRPLGMGAWRMVGPRPADLVSTQAIFGGPCYIAGVTPTSETGAYWFLVEPVRDRTAQTPAERLADFLDATRPYHGPWDEVRDSFTDPADLHYTGFEAHLLDPPWNRGRVVLIGDAVHTCPPTIAQGAAIGLEDAAVLAELLTTSPAVDDQLWTAFTTRRYARVKTVVEASLQVAQWNIDHVQGDVPGLTRTIADLVSQPA</sequence>
<organism evidence="4 5">
    <name type="scientific">Pseudofrankia asymbiotica</name>
    <dbReference type="NCBI Taxonomy" id="1834516"/>
    <lineage>
        <taxon>Bacteria</taxon>
        <taxon>Bacillati</taxon>
        <taxon>Actinomycetota</taxon>
        <taxon>Actinomycetes</taxon>
        <taxon>Frankiales</taxon>
        <taxon>Frankiaceae</taxon>
        <taxon>Pseudofrankia</taxon>
    </lineage>
</organism>
<gene>
    <name evidence="4" type="ORF">BL253_20915</name>
</gene>
<dbReference type="InterPro" id="IPR036188">
    <property type="entry name" value="FAD/NAD-bd_sf"/>
</dbReference>
<reference evidence="5" key="1">
    <citation type="submission" date="2016-10" db="EMBL/GenBank/DDBJ databases">
        <title>Frankia sp. NRRL B-16386 Genome sequencing.</title>
        <authorList>
            <person name="Ghodhbane-Gtari F."/>
            <person name="Swanson E."/>
            <person name="Gueddou A."/>
            <person name="Hezbri K."/>
            <person name="Ktari K."/>
            <person name="Nouioui I."/>
            <person name="Morris K."/>
            <person name="Simpson S."/>
            <person name="Abebe-Akele F."/>
            <person name="Thomas K."/>
            <person name="Gtari M."/>
            <person name="Tisa L.S."/>
        </authorList>
    </citation>
    <scope>NUCLEOTIDE SEQUENCE [LARGE SCALE GENOMIC DNA]</scope>
    <source>
        <strain evidence="5">NRRL B-16386</strain>
    </source>
</reference>
<dbReference type="InterPro" id="IPR002938">
    <property type="entry name" value="FAD-bd"/>
</dbReference>
<dbReference type="GO" id="GO:0071949">
    <property type="term" value="F:FAD binding"/>
    <property type="evidence" value="ECO:0007669"/>
    <property type="project" value="InterPro"/>
</dbReference>
<dbReference type="Proteomes" id="UP000188929">
    <property type="component" value="Unassembled WGS sequence"/>
</dbReference>
<evidence type="ECO:0000256" key="1">
    <source>
        <dbReference type="ARBA" id="ARBA00023002"/>
    </source>
</evidence>
<dbReference type="SUPFAM" id="SSF51905">
    <property type="entry name" value="FAD/NAD(P)-binding domain"/>
    <property type="match status" value="1"/>
</dbReference>
<dbReference type="InterPro" id="IPR050493">
    <property type="entry name" value="FAD-dep_Monooxygenase_BioMet"/>
</dbReference>
<keyword evidence="2" id="KW-0503">Monooxygenase</keyword>
<dbReference type="Gene3D" id="3.50.50.60">
    <property type="entry name" value="FAD/NAD(P)-binding domain"/>
    <property type="match status" value="1"/>
</dbReference>
<accession>A0A1V2I7P2</accession>
<dbReference type="STRING" id="1834516.BL253_20915"/>
<dbReference type="Pfam" id="PF01494">
    <property type="entry name" value="FAD_binding_3"/>
    <property type="match status" value="1"/>
</dbReference>
<dbReference type="EMBL" id="MOMC01000043">
    <property type="protein sequence ID" value="ONH28060.1"/>
    <property type="molecule type" value="Genomic_DNA"/>
</dbReference>
<name>A0A1V2I7P2_9ACTN</name>
<keyword evidence="5" id="KW-1185">Reference proteome</keyword>
<dbReference type="RefSeq" id="WP_076818869.1">
    <property type="nucleotide sequence ID" value="NZ_MOMC01000043.1"/>
</dbReference>
<evidence type="ECO:0000313" key="4">
    <source>
        <dbReference type="EMBL" id="ONH28060.1"/>
    </source>
</evidence>
<evidence type="ECO:0000256" key="2">
    <source>
        <dbReference type="ARBA" id="ARBA00023033"/>
    </source>
</evidence>
<dbReference type="PANTHER" id="PTHR13789:SF309">
    <property type="entry name" value="PUTATIVE (AFU_ORTHOLOGUE AFUA_6G14510)-RELATED"/>
    <property type="match status" value="1"/>
</dbReference>
<keyword evidence="1" id="KW-0560">Oxidoreductase</keyword>
<comment type="caution">
    <text evidence="4">The sequence shown here is derived from an EMBL/GenBank/DDBJ whole genome shotgun (WGS) entry which is preliminary data.</text>
</comment>